<proteinExistence type="predicted"/>
<accession>A0AA35TBN0</accession>
<protein>
    <recommendedName>
        <fullName evidence="1">Ubiquitin-like domain-containing protein</fullName>
    </recommendedName>
</protein>
<evidence type="ECO:0000313" key="3">
    <source>
        <dbReference type="Proteomes" id="UP001174909"/>
    </source>
</evidence>
<reference evidence="2" key="1">
    <citation type="submission" date="2023-03" db="EMBL/GenBank/DDBJ databases">
        <authorList>
            <person name="Steffen K."/>
            <person name="Cardenas P."/>
        </authorList>
    </citation>
    <scope>NUCLEOTIDE SEQUENCE</scope>
</reference>
<evidence type="ECO:0000259" key="1">
    <source>
        <dbReference type="Pfam" id="PF00240"/>
    </source>
</evidence>
<gene>
    <name evidence="2" type="ORF">GBAR_LOCUS24917</name>
</gene>
<dbReference type="InterPro" id="IPR000626">
    <property type="entry name" value="Ubiquitin-like_dom"/>
</dbReference>
<comment type="caution">
    <text evidence="2">The sequence shown here is derived from an EMBL/GenBank/DDBJ whole genome shotgun (WGS) entry which is preliminary data.</text>
</comment>
<dbReference type="SUPFAM" id="SSF54236">
    <property type="entry name" value="Ubiquitin-like"/>
    <property type="match status" value="1"/>
</dbReference>
<name>A0AA35TBN0_GEOBA</name>
<evidence type="ECO:0000313" key="2">
    <source>
        <dbReference type="EMBL" id="CAI8045028.1"/>
    </source>
</evidence>
<sequence>TLLSKKVTTLICTPDEKIKDIKLKVEQKEGIPVEHQALLFEDDEMTLREANITPGLHIQVFYDFASFAQVDHIHSMETYLQQECSLVLHSTALYCSTQKICVLKKQVNEAKLERKGKEIEEEGFKEKLLIETSVLQGKFDKMEWEYEMERNDHAAKL</sequence>
<feature type="non-terminal residue" evidence="2">
    <location>
        <position position="157"/>
    </location>
</feature>
<dbReference type="EMBL" id="CASHTH010003441">
    <property type="protein sequence ID" value="CAI8045028.1"/>
    <property type="molecule type" value="Genomic_DNA"/>
</dbReference>
<dbReference type="CDD" id="cd17039">
    <property type="entry name" value="Ubl_ubiquitin_like"/>
    <property type="match status" value="1"/>
</dbReference>
<feature type="non-terminal residue" evidence="2">
    <location>
        <position position="1"/>
    </location>
</feature>
<organism evidence="2 3">
    <name type="scientific">Geodia barretti</name>
    <name type="common">Barrett's horny sponge</name>
    <dbReference type="NCBI Taxonomy" id="519541"/>
    <lineage>
        <taxon>Eukaryota</taxon>
        <taxon>Metazoa</taxon>
        <taxon>Porifera</taxon>
        <taxon>Demospongiae</taxon>
        <taxon>Heteroscleromorpha</taxon>
        <taxon>Tetractinellida</taxon>
        <taxon>Astrophorina</taxon>
        <taxon>Geodiidae</taxon>
        <taxon>Geodia</taxon>
    </lineage>
</organism>
<dbReference type="Pfam" id="PF00240">
    <property type="entry name" value="ubiquitin"/>
    <property type="match status" value="1"/>
</dbReference>
<feature type="domain" description="Ubiquitin-like" evidence="1">
    <location>
        <begin position="3"/>
        <end position="60"/>
    </location>
</feature>
<keyword evidence="3" id="KW-1185">Reference proteome</keyword>
<dbReference type="AlphaFoldDB" id="A0AA35TBN0"/>
<dbReference type="Gene3D" id="3.10.20.90">
    <property type="entry name" value="Phosphatidylinositol 3-kinase Catalytic Subunit, Chain A, domain 1"/>
    <property type="match status" value="1"/>
</dbReference>
<dbReference type="InterPro" id="IPR029071">
    <property type="entry name" value="Ubiquitin-like_domsf"/>
</dbReference>
<dbReference type="Proteomes" id="UP001174909">
    <property type="component" value="Unassembled WGS sequence"/>
</dbReference>